<feature type="binding site" evidence="11">
    <location>
        <position position="146"/>
    </location>
    <ligand>
        <name>substrate</name>
    </ligand>
</feature>
<evidence type="ECO:0000313" key="13">
    <source>
        <dbReference type="Proteomes" id="UP001500840"/>
    </source>
</evidence>
<dbReference type="SUPFAM" id="SSF52540">
    <property type="entry name" value="P-loop containing nucleoside triphosphate hydrolases"/>
    <property type="match status" value="1"/>
</dbReference>
<keyword evidence="11" id="KW-0963">Cytoplasm</keyword>
<dbReference type="EC" id="2.7.1.71" evidence="3 11"/>
<feature type="binding site" evidence="11">
    <location>
        <begin position="17"/>
        <end position="22"/>
    </location>
    <ligand>
        <name>ATP</name>
        <dbReference type="ChEBI" id="CHEBI:30616"/>
    </ligand>
</feature>
<comment type="caution">
    <text evidence="12">The sequence shown here is derived from an EMBL/GenBank/DDBJ whole genome shotgun (WGS) entry which is preliminary data.</text>
</comment>
<dbReference type="PROSITE" id="PS01128">
    <property type="entry name" value="SHIKIMATE_KINASE"/>
    <property type="match status" value="1"/>
</dbReference>
<dbReference type="InterPro" id="IPR031322">
    <property type="entry name" value="Shikimate/glucono_kinase"/>
</dbReference>
<reference evidence="13" key="1">
    <citation type="journal article" date="2019" name="Int. J. Syst. Evol. Microbiol.">
        <title>The Global Catalogue of Microorganisms (GCM) 10K type strain sequencing project: providing services to taxonomists for standard genome sequencing and annotation.</title>
        <authorList>
            <consortium name="The Broad Institute Genomics Platform"/>
            <consortium name="The Broad Institute Genome Sequencing Center for Infectious Disease"/>
            <person name="Wu L."/>
            <person name="Ma J."/>
        </authorList>
    </citation>
    <scope>NUCLEOTIDE SEQUENCE [LARGE SCALE GENOMIC DNA]</scope>
    <source>
        <strain evidence="13">JCM 17759</strain>
    </source>
</reference>
<dbReference type="PRINTS" id="PR01100">
    <property type="entry name" value="SHIKIMTKNASE"/>
</dbReference>
<evidence type="ECO:0000256" key="11">
    <source>
        <dbReference type="HAMAP-Rule" id="MF_00109"/>
    </source>
</evidence>
<feature type="binding site" evidence="11">
    <location>
        <position position="21"/>
    </location>
    <ligand>
        <name>Mg(2+)</name>
        <dbReference type="ChEBI" id="CHEBI:18420"/>
    </ligand>
</feature>
<evidence type="ECO:0000256" key="1">
    <source>
        <dbReference type="ARBA" id="ARBA00004842"/>
    </source>
</evidence>
<keyword evidence="13" id="KW-1185">Reference proteome</keyword>
<dbReference type="RefSeq" id="WP_339942001.1">
    <property type="nucleotide sequence ID" value="NZ_BAABGA010000022.1"/>
</dbReference>
<comment type="caution">
    <text evidence="11">Lacks conserved residue(s) required for the propagation of feature annotation.</text>
</comment>
<comment type="subcellular location">
    <subcellularLocation>
        <location evidence="11">Cytoplasm</location>
    </subcellularLocation>
</comment>
<dbReference type="Proteomes" id="UP001500840">
    <property type="component" value="Unassembled WGS sequence"/>
</dbReference>
<comment type="cofactor">
    <cofactor evidence="11">
        <name>Mg(2+)</name>
        <dbReference type="ChEBI" id="CHEBI:18420"/>
    </cofactor>
    <text evidence="11">Binds 1 Mg(2+) ion per subunit.</text>
</comment>
<sequence length="182" mass="19550">MVANPLLKHLYLTGYRGTGKTSVATRLADALGCPVVDLDVRIQSHAGCSIRDIFADSGEQGFRDLESEMLNIVAAEPPSIVALGGGAILRESNRQKIRSSGHCIWLVATAETLATRIAGDAGTAANRPALTQLGQLDEIRELLAFREPLYSDAADVQIDTSGKTLEQVSAEALTLCRENRWC</sequence>
<evidence type="ECO:0000256" key="7">
    <source>
        <dbReference type="ARBA" id="ARBA00022777"/>
    </source>
</evidence>
<keyword evidence="4 11" id="KW-0028">Amino-acid biosynthesis</keyword>
<keyword evidence="11" id="KW-0479">Metal-binding</keyword>
<comment type="catalytic activity">
    <reaction evidence="10 11">
        <text>shikimate + ATP = 3-phosphoshikimate + ADP + H(+)</text>
        <dbReference type="Rhea" id="RHEA:13121"/>
        <dbReference type="ChEBI" id="CHEBI:15378"/>
        <dbReference type="ChEBI" id="CHEBI:30616"/>
        <dbReference type="ChEBI" id="CHEBI:36208"/>
        <dbReference type="ChEBI" id="CHEBI:145989"/>
        <dbReference type="ChEBI" id="CHEBI:456216"/>
        <dbReference type="EC" id="2.7.1.71"/>
    </reaction>
</comment>
<comment type="similarity">
    <text evidence="2 11">Belongs to the shikimate kinase family.</text>
</comment>
<feature type="binding site" evidence="11">
    <location>
        <position position="85"/>
    </location>
    <ligand>
        <name>substrate</name>
    </ligand>
</feature>
<dbReference type="GO" id="GO:0016301">
    <property type="term" value="F:kinase activity"/>
    <property type="evidence" value="ECO:0007669"/>
    <property type="project" value="UniProtKB-KW"/>
</dbReference>
<evidence type="ECO:0000256" key="2">
    <source>
        <dbReference type="ARBA" id="ARBA00006997"/>
    </source>
</evidence>
<comment type="function">
    <text evidence="11">Catalyzes the specific phosphorylation of the 3-hydroxyl group of shikimic acid using ATP as a cosubstrate.</text>
</comment>
<dbReference type="InterPro" id="IPR000623">
    <property type="entry name" value="Shikimate_kinase/TSH1"/>
</dbReference>
<dbReference type="InterPro" id="IPR027417">
    <property type="entry name" value="P-loop_NTPase"/>
</dbReference>
<keyword evidence="7 11" id="KW-0418">Kinase</keyword>
<keyword evidence="6 11" id="KW-0547">Nucleotide-binding</keyword>
<keyword evidence="9 11" id="KW-0057">Aromatic amino acid biosynthesis</keyword>
<evidence type="ECO:0000256" key="10">
    <source>
        <dbReference type="ARBA" id="ARBA00048567"/>
    </source>
</evidence>
<dbReference type="PANTHER" id="PTHR21087:SF16">
    <property type="entry name" value="SHIKIMATE KINASE 1, CHLOROPLASTIC"/>
    <property type="match status" value="1"/>
</dbReference>
<evidence type="ECO:0000256" key="3">
    <source>
        <dbReference type="ARBA" id="ARBA00012154"/>
    </source>
</evidence>
<protein>
    <recommendedName>
        <fullName evidence="3 11">Shikimate kinase</fullName>
        <shortName evidence="11">SK</shortName>
        <ecNumber evidence="3 11">2.7.1.71</ecNumber>
    </recommendedName>
</protein>
<evidence type="ECO:0000256" key="9">
    <source>
        <dbReference type="ARBA" id="ARBA00023141"/>
    </source>
</evidence>
<evidence type="ECO:0000256" key="8">
    <source>
        <dbReference type="ARBA" id="ARBA00022840"/>
    </source>
</evidence>
<organism evidence="12 13">
    <name type="scientific">Novipirellula rosea</name>
    <dbReference type="NCBI Taxonomy" id="1031540"/>
    <lineage>
        <taxon>Bacteria</taxon>
        <taxon>Pseudomonadati</taxon>
        <taxon>Planctomycetota</taxon>
        <taxon>Planctomycetia</taxon>
        <taxon>Pirellulales</taxon>
        <taxon>Pirellulaceae</taxon>
        <taxon>Novipirellula</taxon>
    </lineage>
</organism>
<feature type="binding site" evidence="11">
    <location>
        <position position="39"/>
    </location>
    <ligand>
        <name>substrate</name>
    </ligand>
</feature>
<keyword evidence="8 11" id="KW-0067">ATP-binding</keyword>
<dbReference type="InterPro" id="IPR023000">
    <property type="entry name" value="Shikimate_kinase_CS"/>
</dbReference>
<feature type="binding site" evidence="11">
    <location>
        <position position="127"/>
    </location>
    <ligand>
        <name>ATP</name>
        <dbReference type="ChEBI" id="CHEBI:30616"/>
    </ligand>
</feature>
<feature type="binding site" evidence="11">
    <location>
        <position position="63"/>
    </location>
    <ligand>
        <name>substrate</name>
    </ligand>
</feature>
<keyword evidence="11" id="KW-0460">Magnesium</keyword>
<name>A0ABP8MKM4_9BACT</name>
<evidence type="ECO:0000313" key="12">
    <source>
        <dbReference type="EMBL" id="GAA4450735.1"/>
    </source>
</evidence>
<proteinExistence type="inferred from homology"/>
<keyword evidence="5 11" id="KW-0808">Transferase</keyword>
<dbReference type="CDD" id="cd00464">
    <property type="entry name" value="SK"/>
    <property type="match status" value="1"/>
</dbReference>
<accession>A0ABP8MKM4</accession>
<evidence type="ECO:0000256" key="6">
    <source>
        <dbReference type="ARBA" id="ARBA00022741"/>
    </source>
</evidence>
<dbReference type="Gene3D" id="3.40.50.300">
    <property type="entry name" value="P-loop containing nucleotide triphosphate hydrolases"/>
    <property type="match status" value="1"/>
</dbReference>
<dbReference type="Pfam" id="PF01202">
    <property type="entry name" value="SKI"/>
    <property type="match status" value="1"/>
</dbReference>
<evidence type="ECO:0000256" key="5">
    <source>
        <dbReference type="ARBA" id="ARBA00022679"/>
    </source>
</evidence>
<gene>
    <name evidence="11" type="primary">aroK</name>
    <name evidence="12" type="ORF">GCM10023156_17320</name>
</gene>
<dbReference type="EMBL" id="BAABGA010000022">
    <property type="protein sequence ID" value="GAA4450735.1"/>
    <property type="molecule type" value="Genomic_DNA"/>
</dbReference>
<dbReference type="HAMAP" id="MF_00109">
    <property type="entry name" value="Shikimate_kinase"/>
    <property type="match status" value="1"/>
</dbReference>
<dbReference type="PANTHER" id="PTHR21087">
    <property type="entry name" value="SHIKIMATE KINASE"/>
    <property type="match status" value="1"/>
</dbReference>
<evidence type="ECO:0000256" key="4">
    <source>
        <dbReference type="ARBA" id="ARBA00022605"/>
    </source>
</evidence>
<comment type="pathway">
    <text evidence="1 11">Metabolic intermediate biosynthesis; chorismate biosynthesis; chorismate from D-erythrose 4-phosphate and phosphoenolpyruvate: step 5/7.</text>
</comment>
<comment type="subunit">
    <text evidence="11">Monomer.</text>
</comment>